<keyword evidence="1" id="KW-1133">Transmembrane helix</keyword>
<reference evidence="2" key="1">
    <citation type="submission" date="2015-12" db="EMBL/GenBank/DDBJ databases">
        <title>Gene expression during late stages of embryo sac development: a critical building block for successful pollen-pistil interactions.</title>
        <authorList>
            <person name="Liu Y."/>
            <person name="Joly V."/>
            <person name="Sabar M."/>
            <person name="Matton D.P."/>
        </authorList>
    </citation>
    <scope>NUCLEOTIDE SEQUENCE</scope>
</reference>
<evidence type="ECO:0000313" key="2">
    <source>
        <dbReference type="EMBL" id="JAP34185.1"/>
    </source>
</evidence>
<name>A0A0V0IQ61_SOLCH</name>
<dbReference type="EMBL" id="GEDG01004239">
    <property type="protein sequence ID" value="JAP34185.1"/>
    <property type="molecule type" value="Transcribed_RNA"/>
</dbReference>
<proteinExistence type="predicted"/>
<dbReference type="AlphaFoldDB" id="A0A0V0IQ61"/>
<evidence type="ECO:0000256" key="1">
    <source>
        <dbReference type="SAM" id="Phobius"/>
    </source>
</evidence>
<organism evidence="2">
    <name type="scientific">Solanum chacoense</name>
    <name type="common">Chaco potato</name>
    <dbReference type="NCBI Taxonomy" id="4108"/>
    <lineage>
        <taxon>Eukaryota</taxon>
        <taxon>Viridiplantae</taxon>
        <taxon>Streptophyta</taxon>
        <taxon>Embryophyta</taxon>
        <taxon>Tracheophyta</taxon>
        <taxon>Spermatophyta</taxon>
        <taxon>Magnoliopsida</taxon>
        <taxon>eudicotyledons</taxon>
        <taxon>Gunneridae</taxon>
        <taxon>Pentapetalae</taxon>
        <taxon>asterids</taxon>
        <taxon>lamiids</taxon>
        <taxon>Solanales</taxon>
        <taxon>Solanaceae</taxon>
        <taxon>Solanoideae</taxon>
        <taxon>Solaneae</taxon>
        <taxon>Solanum</taxon>
    </lineage>
</organism>
<keyword evidence="1" id="KW-0812">Transmembrane</keyword>
<feature type="transmembrane region" description="Helical" evidence="1">
    <location>
        <begin position="23"/>
        <end position="44"/>
    </location>
</feature>
<accession>A0A0V0IQ61</accession>
<protein>
    <submittedName>
        <fullName evidence="2">Putative ovule protein</fullName>
    </submittedName>
</protein>
<sequence length="87" mass="10013">MSIYISSFHVSLASECLYVASALYFYVLATYLLRLTCILVYNVVYNMYTDHFQLSENLFQLLFYCKCKADSVDSRICKGGAPRKLIV</sequence>
<keyword evidence="1" id="KW-0472">Membrane</keyword>